<evidence type="ECO:0008006" key="3">
    <source>
        <dbReference type="Google" id="ProtNLM"/>
    </source>
</evidence>
<organism evidence="1">
    <name type="scientific">Tuwongella immobilis</name>
    <dbReference type="NCBI Taxonomy" id="692036"/>
    <lineage>
        <taxon>Bacteria</taxon>
        <taxon>Pseudomonadati</taxon>
        <taxon>Planctomycetota</taxon>
        <taxon>Planctomycetia</taxon>
        <taxon>Gemmatales</taxon>
        <taxon>Gemmataceae</taxon>
        <taxon>Tuwongella</taxon>
    </lineage>
</organism>
<protein>
    <recommendedName>
        <fullName evidence="3">Zinc-finger domain-containing protein</fullName>
    </recommendedName>
</protein>
<evidence type="ECO:0000313" key="1">
    <source>
        <dbReference type="EMBL" id="VIP02451.1"/>
    </source>
</evidence>
<dbReference type="InParanoid" id="A0A6C2YMB2"/>
<dbReference type="KEGG" id="tim:GMBLW1_15090"/>
<dbReference type="Proteomes" id="UP000464378">
    <property type="component" value="Chromosome"/>
</dbReference>
<evidence type="ECO:0000313" key="2">
    <source>
        <dbReference type="Proteomes" id="UP000464378"/>
    </source>
</evidence>
<keyword evidence="2" id="KW-1185">Reference proteome</keyword>
<name>A0A6C2YMB2_9BACT</name>
<gene>
    <name evidence="1" type="ORF">GMBLW1_15090</name>
</gene>
<reference evidence="1" key="1">
    <citation type="submission" date="2019-04" db="EMBL/GenBank/DDBJ databases">
        <authorList>
            <consortium name="Science for Life Laboratories"/>
        </authorList>
    </citation>
    <scope>NUCLEOTIDE SEQUENCE</scope>
    <source>
        <strain evidence="1">MBLW1</strain>
    </source>
</reference>
<proteinExistence type="predicted"/>
<accession>A0A6C2YMB2</accession>
<sequence>MSHTGSQPPLPWPQLLAGYADGELPPDLADRIDAWLREHPEELELLETQMRLASSQCDLWQQTTPIDPTESQWRTVQESIRESLSPTVPKSAEPTRATSGLLRAITWAIIPSCALALLIAIGPLQPKPAPVFEPISERESNDFFEIPTLAAMPIALHDDIEITCLHESDCEGLLVGDSPHRETFDWATSEDLSIARDHSSTVRDSSFLVAAPEANRPMILIPFSGSTPR</sequence>
<dbReference type="AlphaFoldDB" id="A0A6C2YMB2"/>
<dbReference type="EMBL" id="LR586016">
    <property type="protein sequence ID" value="VIP02451.1"/>
    <property type="molecule type" value="Genomic_DNA"/>
</dbReference>
<dbReference type="EMBL" id="LR593887">
    <property type="protein sequence ID" value="VTS01438.1"/>
    <property type="molecule type" value="Genomic_DNA"/>
</dbReference>